<evidence type="ECO:0000313" key="2">
    <source>
        <dbReference type="EMBL" id="MXO74516.1"/>
    </source>
</evidence>
<dbReference type="RefSeq" id="WP_160610265.1">
    <property type="nucleotide sequence ID" value="NZ_WTZA01000001.1"/>
</dbReference>
<sequence length="68" mass="7282">MLNTVLSILMLAAIALALGAAWIWRRPGMRRQAALMLVLAAVALVNVAIWTVPDGEGRSPAEQLSDAR</sequence>
<feature type="transmembrane region" description="Helical" evidence="1">
    <location>
        <begin position="6"/>
        <end position="24"/>
    </location>
</feature>
<evidence type="ECO:0000256" key="1">
    <source>
        <dbReference type="SAM" id="Phobius"/>
    </source>
</evidence>
<name>A0A6I4TD29_9SPHN</name>
<gene>
    <name evidence="2" type="ORF">GRI40_04665</name>
</gene>
<keyword evidence="3" id="KW-1185">Reference proteome</keyword>
<dbReference type="Proteomes" id="UP000439522">
    <property type="component" value="Unassembled WGS sequence"/>
</dbReference>
<dbReference type="AlphaFoldDB" id="A0A6I4TD29"/>
<keyword evidence="1" id="KW-1133">Transmembrane helix</keyword>
<feature type="transmembrane region" description="Helical" evidence="1">
    <location>
        <begin position="33"/>
        <end position="52"/>
    </location>
</feature>
<accession>A0A6I4TD29</accession>
<organism evidence="2 3">
    <name type="scientific">Tsuneonella aeria</name>
    <dbReference type="NCBI Taxonomy" id="1837929"/>
    <lineage>
        <taxon>Bacteria</taxon>
        <taxon>Pseudomonadati</taxon>
        <taxon>Pseudomonadota</taxon>
        <taxon>Alphaproteobacteria</taxon>
        <taxon>Sphingomonadales</taxon>
        <taxon>Erythrobacteraceae</taxon>
        <taxon>Tsuneonella</taxon>
    </lineage>
</organism>
<protein>
    <submittedName>
        <fullName evidence="2">Uncharacterized protein</fullName>
    </submittedName>
</protein>
<reference evidence="2 3" key="1">
    <citation type="submission" date="2019-12" db="EMBL/GenBank/DDBJ databases">
        <title>Genomic-based taxomic classification of the family Erythrobacteraceae.</title>
        <authorList>
            <person name="Xu L."/>
        </authorList>
    </citation>
    <scope>NUCLEOTIDE SEQUENCE [LARGE SCALE GENOMIC DNA]</scope>
    <source>
        <strain evidence="2 3">100921-2</strain>
    </source>
</reference>
<evidence type="ECO:0000313" key="3">
    <source>
        <dbReference type="Proteomes" id="UP000439522"/>
    </source>
</evidence>
<dbReference type="EMBL" id="WTZA01000001">
    <property type="protein sequence ID" value="MXO74516.1"/>
    <property type="molecule type" value="Genomic_DNA"/>
</dbReference>
<keyword evidence="1" id="KW-0812">Transmembrane</keyword>
<keyword evidence="1" id="KW-0472">Membrane</keyword>
<proteinExistence type="predicted"/>
<comment type="caution">
    <text evidence="2">The sequence shown here is derived from an EMBL/GenBank/DDBJ whole genome shotgun (WGS) entry which is preliminary data.</text>
</comment>